<keyword evidence="10" id="KW-1185">Reference proteome</keyword>
<dbReference type="PROSITE" id="PS50089">
    <property type="entry name" value="ZF_RING_2"/>
    <property type="match status" value="1"/>
</dbReference>
<dbReference type="SMART" id="SM00184">
    <property type="entry name" value="RING"/>
    <property type="match status" value="1"/>
</dbReference>
<reference evidence="9 10" key="1">
    <citation type="submission" date="2013-07" db="EMBL/GenBank/DDBJ databases">
        <title>The Genome Sequence of Kwoniella mangroviensis CBS10435.</title>
        <authorList>
            <consortium name="The Broad Institute Genome Sequencing Platform"/>
            <person name="Cuomo C."/>
            <person name="Litvintseva A."/>
            <person name="Chen Y."/>
            <person name="Heitman J."/>
            <person name="Sun S."/>
            <person name="Springer D."/>
            <person name="Dromer F."/>
            <person name="Young S.K."/>
            <person name="Zeng Q."/>
            <person name="Gargeya S."/>
            <person name="Fitzgerald M."/>
            <person name="Abouelleil A."/>
            <person name="Alvarado L."/>
            <person name="Berlin A.M."/>
            <person name="Chapman S.B."/>
            <person name="Dewar J."/>
            <person name="Goldberg J."/>
            <person name="Griggs A."/>
            <person name="Gujja S."/>
            <person name="Hansen M."/>
            <person name="Howarth C."/>
            <person name="Imamovic A."/>
            <person name="Larimer J."/>
            <person name="McCowan C."/>
            <person name="Murphy C."/>
            <person name="Pearson M."/>
            <person name="Priest M."/>
            <person name="Roberts A."/>
            <person name="Saif S."/>
            <person name="Shea T."/>
            <person name="Sykes S."/>
            <person name="Wortman J."/>
            <person name="Nusbaum C."/>
            <person name="Birren B."/>
        </authorList>
    </citation>
    <scope>NUCLEOTIDE SEQUENCE [LARGE SCALE GENOMIC DNA]</scope>
    <source>
        <strain evidence="9 10">CBS 10435</strain>
    </source>
</reference>
<feature type="compositionally biased region" description="Polar residues" evidence="6">
    <location>
        <begin position="281"/>
        <end position="334"/>
    </location>
</feature>
<evidence type="ECO:0000256" key="1">
    <source>
        <dbReference type="ARBA" id="ARBA00022723"/>
    </source>
</evidence>
<dbReference type="InterPro" id="IPR013083">
    <property type="entry name" value="Znf_RING/FYVE/PHD"/>
</dbReference>
<dbReference type="SUPFAM" id="SSF49599">
    <property type="entry name" value="TRAF domain-like"/>
    <property type="match status" value="2"/>
</dbReference>
<accession>A0A1B9J0D4</accession>
<dbReference type="Pfam" id="PF02176">
    <property type="entry name" value="zf-TRAF"/>
    <property type="match status" value="2"/>
</dbReference>
<dbReference type="SUPFAM" id="SSF57850">
    <property type="entry name" value="RING/U-box"/>
    <property type="match status" value="1"/>
</dbReference>
<feature type="domain" description="TRAF-type" evidence="8">
    <location>
        <begin position="183"/>
        <end position="217"/>
    </location>
</feature>
<dbReference type="PROSITE" id="PS50145">
    <property type="entry name" value="ZF_TRAF"/>
    <property type="match status" value="2"/>
</dbReference>
<dbReference type="GO" id="GO:0008270">
    <property type="term" value="F:zinc ion binding"/>
    <property type="evidence" value="ECO:0007669"/>
    <property type="project" value="UniProtKB-KW"/>
</dbReference>
<evidence type="ECO:0000256" key="3">
    <source>
        <dbReference type="ARBA" id="ARBA00022833"/>
    </source>
</evidence>
<proteinExistence type="predicted"/>
<dbReference type="PANTHER" id="PTHR10131">
    <property type="entry name" value="TNF RECEPTOR ASSOCIATED FACTOR"/>
    <property type="match status" value="1"/>
</dbReference>
<feature type="domain" description="TRAF-type" evidence="8">
    <location>
        <begin position="100"/>
        <end position="144"/>
    </location>
</feature>
<gene>
    <name evidence="9" type="ORF">L486_00868</name>
</gene>
<keyword evidence="2 4" id="KW-0863">Zinc-finger</keyword>
<keyword evidence="5" id="KW-0175">Coiled coil</keyword>
<dbReference type="PROSITE" id="PS00518">
    <property type="entry name" value="ZF_RING_1"/>
    <property type="match status" value="1"/>
</dbReference>
<feature type="zinc finger region" description="TRAF-type" evidence="4">
    <location>
        <begin position="183"/>
        <end position="217"/>
    </location>
</feature>
<evidence type="ECO:0000256" key="4">
    <source>
        <dbReference type="PROSITE-ProRule" id="PRU00207"/>
    </source>
</evidence>
<feature type="domain" description="RING-type" evidence="7">
    <location>
        <begin position="19"/>
        <end position="58"/>
    </location>
</feature>
<dbReference type="OrthoDB" id="1630758at2759"/>
<evidence type="ECO:0000313" key="9">
    <source>
        <dbReference type="EMBL" id="OCF61222.1"/>
    </source>
</evidence>
<dbReference type="Pfam" id="PF13923">
    <property type="entry name" value="zf-C3HC4_2"/>
    <property type="match status" value="1"/>
</dbReference>
<protein>
    <recommendedName>
        <fullName evidence="11">E3 ubiquitin-protein ligase NRDP1</fullName>
    </recommendedName>
</protein>
<dbReference type="InterPro" id="IPR001293">
    <property type="entry name" value="Znf_TRAF"/>
</dbReference>
<keyword evidence="1 4" id="KW-0479">Metal-binding</keyword>
<feature type="compositionally biased region" description="Low complexity" evidence="6">
    <location>
        <begin position="345"/>
        <end position="356"/>
    </location>
</feature>
<dbReference type="InterPro" id="IPR017907">
    <property type="entry name" value="Znf_RING_CS"/>
</dbReference>
<dbReference type="Proteomes" id="UP000092583">
    <property type="component" value="Unassembled WGS sequence"/>
</dbReference>
<evidence type="ECO:0000256" key="5">
    <source>
        <dbReference type="SAM" id="Coils"/>
    </source>
</evidence>
<dbReference type="STRING" id="1331196.A0A1B9J0D4"/>
<evidence type="ECO:0000313" key="10">
    <source>
        <dbReference type="Proteomes" id="UP000092583"/>
    </source>
</evidence>
<feature type="zinc finger region" description="TRAF-type" evidence="4">
    <location>
        <begin position="100"/>
        <end position="144"/>
    </location>
</feature>
<evidence type="ECO:0000256" key="2">
    <source>
        <dbReference type="ARBA" id="ARBA00022771"/>
    </source>
</evidence>
<feature type="compositionally biased region" description="Polar residues" evidence="6">
    <location>
        <begin position="610"/>
        <end position="620"/>
    </location>
</feature>
<feature type="region of interest" description="Disordered" evidence="6">
    <location>
        <begin position="278"/>
        <end position="359"/>
    </location>
</feature>
<dbReference type="PANTHER" id="PTHR10131:SF94">
    <property type="entry name" value="TNF RECEPTOR-ASSOCIATED FACTOR 4"/>
    <property type="match status" value="1"/>
</dbReference>
<evidence type="ECO:0000259" key="7">
    <source>
        <dbReference type="PROSITE" id="PS50089"/>
    </source>
</evidence>
<feature type="coiled-coil region" evidence="5">
    <location>
        <begin position="226"/>
        <end position="260"/>
    </location>
</feature>
<dbReference type="AlphaFoldDB" id="A0A1B9J0D4"/>
<sequence length="641" mass="70414">MPHEVIYDYVESIDPNLTCAICQSALVDPVTTLSCRHTFCRDCITRAIAVNPQCPIDRSALNIRSLRDTEQLVKLMLDELKVKCAAEGCGMEMQRGLLLAHLRSCPKAIIICQDGDCGLSMARHRLPHHRAYECFQRKMECKKCGTMLVFKDRAAQLKPDCCEEIATTCAVCNETLGSDKHLHQWTCPQVRVACPHTARGCSAIIPRSDLQTHLNTCSFEALSGFFEQNDARFRLLEQKNETLQAEVDLLKSELVSIRRTGARSPGWGHEGLWGIRGNPGLNHSTSQPALNSPSAQHNHGTPMDQQNSPSTPVAQSQDTQIRPPSPDNTDTTPRLTIPVPQAGQSAYSSPISLSSSPQNNGLFHDQGITARAAADLAHHRSMIAPSFGSHQSHADWAFNRLSSNNMPSVEDAIHALRASVLQLAGGMDTMERRNEVRTMTESLRVLEEVGSLRAIVTTMRMQVMMAQPTRTPLARHPSTLFPPPNSHLPIPQLTIPINQTINSHTHHQIDRSQILHHHNTSEDHSGEPVSEDTYLDPERPHSIRESHAFSTHTNNDAGSSTSSLITAYNANSRHGTGRTIGSGAGLTGRTVAIPPPSMLNGNGEGSEGSQNMGRSGSRLSRANPMNLIRKQPSRLNNRPRL</sequence>
<evidence type="ECO:0000259" key="8">
    <source>
        <dbReference type="PROSITE" id="PS50145"/>
    </source>
</evidence>
<evidence type="ECO:0008006" key="11">
    <source>
        <dbReference type="Google" id="ProtNLM"/>
    </source>
</evidence>
<dbReference type="InterPro" id="IPR001841">
    <property type="entry name" value="Znf_RING"/>
</dbReference>
<feature type="region of interest" description="Disordered" evidence="6">
    <location>
        <begin position="518"/>
        <end position="538"/>
    </location>
</feature>
<keyword evidence="3 4" id="KW-0862">Zinc</keyword>
<evidence type="ECO:0000256" key="6">
    <source>
        <dbReference type="SAM" id="MobiDB-lite"/>
    </source>
</evidence>
<dbReference type="Gene3D" id="3.30.40.10">
    <property type="entry name" value="Zinc/RING finger domain, C3HC4 (zinc finger)"/>
    <property type="match status" value="3"/>
</dbReference>
<dbReference type="EMBL" id="KI669459">
    <property type="protein sequence ID" value="OCF61222.1"/>
    <property type="molecule type" value="Genomic_DNA"/>
</dbReference>
<reference evidence="10" key="2">
    <citation type="submission" date="2013-12" db="EMBL/GenBank/DDBJ databases">
        <title>Evolution of pathogenesis and genome organization in the Tremellales.</title>
        <authorList>
            <person name="Cuomo C."/>
            <person name="Litvintseva A."/>
            <person name="Heitman J."/>
            <person name="Chen Y."/>
            <person name="Sun S."/>
            <person name="Springer D."/>
            <person name="Dromer F."/>
            <person name="Young S."/>
            <person name="Zeng Q."/>
            <person name="Chapman S."/>
            <person name="Gujja S."/>
            <person name="Saif S."/>
            <person name="Birren B."/>
        </authorList>
    </citation>
    <scope>NUCLEOTIDE SEQUENCE [LARGE SCALE GENOMIC DNA]</scope>
    <source>
        <strain evidence="10">CBS 10435</strain>
    </source>
</reference>
<organism evidence="9 10">
    <name type="scientific">Kwoniella mangroviensis CBS 10435</name>
    <dbReference type="NCBI Taxonomy" id="1331196"/>
    <lineage>
        <taxon>Eukaryota</taxon>
        <taxon>Fungi</taxon>
        <taxon>Dikarya</taxon>
        <taxon>Basidiomycota</taxon>
        <taxon>Agaricomycotina</taxon>
        <taxon>Tremellomycetes</taxon>
        <taxon>Tremellales</taxon>
        <taxon>Cryptococcaceae</taxon>
        <taxon>Kwoniella</taxon>
    </lineage>
</organism>
<feature type="region of interest" description="Disordered" evidence="6">
    <location>
        <begin position="570"/>
        <end position="641"/>
    </location>
</feature>
<name>A0A1B9J0D4_9TREE</name>